<feature type="domain" description="Helicase ATP-binding" evidence="4">
    <location>
        <begin position="633"/>
        <end position="796"/>
    </location>
</feature>
<evidence type="ECO:0000256" key="2">
    <source>
        <dbReference type="PROSITE-ProRule" id="PRU00325"/>
    </source>
</evidence>
<dbReference type="SUPFAM" id="SSF52540">
    <property type="entry name" value="P-loop containing nucleoside triphosphate hydrolases"/>
    <property type="match status" value="2"/>
</dbReference>
<dbReference type="GO" id="GO:0008270">
    <property type="term" value="F:zinc ion binding"/>
    <property type="evidence" value="ECO:0007669"/>
    <property type="project" value="UniProtKB-KW"/>
</dbReference>
<keyword evidence="2" id="KW-0862">Zinc</keyword>
<sequence>MNIKINQKIIKEMCGIVSFKKGDSFYRTNNVTFKTYSSDHCDAIVAGLEDFYVNIKKDSNGGILTKCSCPKLASFQKNCQHIAAVLLLIHEHQLQGTMPIDISEQHSKALKTQALTEGLLTLFNNQPKRSSNHQLYFEKRQAVDVEFTCKPVCINEGQFMFGIEIKIGSTHIANIRDFLEKVNAGIPILLSISFTYDQSTHCIQNESDAVVQQLIQIVNDEQLYINEWPDESNIMRDNHILLIPPSSWVRLLPILKKAPVLKLEYDGIIYDGIHVSNERLSIHFDISEAENSAYELRSNGIDQLVVLNSYSSVLSEGKVIQMKSEDVNRLADLKKMLDTSGSNSILIPFEQIDIFLEKVVPGLQKLGDVQLPVAISKNFDKSSPLIAKLYLDRVKNRLLAGLEFQYGNIIIDPFESRQLLMDPMIIREVEKENVILQMIEDSLFIKTDGGYFLHNEELEYSFLYHVIPQIQNLVEIYATTAVRNRIFRENARPRIRVKVQTERTNWLEFKFEMDGIPDKHIRDILLALEEKRKYYRLRNGSLLSLETREFEEIRRFLNASPVQNENLEEGLYLPIVKGLQLFNSVDEQSFTLEESFKKFLENIRNPGSLEFQVPNSLESILRDYQKIGYKWMKTLSSYGFGGILADDMGLGKTLQSIAFIQSELKETQIKNFPVLVVCPSSLTYNWLNEFTKFAPNIQAVVIDGNKTERTNKLKIAMEVDVVIISYPLLRRDIMWFEKQTFHTVFFDEAQSFKNHWTQTARVVKKIQADYRFALTGTPVENSLEELWSIFHVVFPELFMGLKEYSNLSKETIARRIRPFLLRRLKEDVLSELPDKIESIESIELLPDQKKLYAAYLAKLRHDTLKHLDKDGIRKNRIKILAGLTRLRQICCHPALFVDGYTGSSAKFEQLFQIVEESQIAGRRVLIFSQFTKMLELIGRELAIQGHPYFYLDGKTPSKERVDICNQFNDGERDLFLISLKAGGTGLNLTGADTVILYDNWWNPAVEEQAADRAHRIGQTNVVHVIKLVARGTIEEKMNELQDKKRLLIEEVFDSEGKVSSTLTEDDIRSILKI</sequence>
<dbReference type="KEGG" id="panc:E2636_07970"/>
<dbReference type="Pfam" id="PF08455">
    <property type="entry name" value="SNF2_assoc"/>
    <property type="match status" value="1"/>
</dbReference>
<dbReference type="CDD" id="cd18793">
    <property type="entry name" value="SF2_C_SNF"/>
    <property type="match status" value="1"/>
</dbReference>
<dbReference type="InterPro" id="IPR049730">
    <property type="entry name" value="SNF2/RAD54-like_C"/>
</dbReference>
<dbReference type="EMBL" id="CP038015">
    <property type="protein sequence ID" value="QBP41064.1"/>
    <property type="molecule type" value="Genomic_DNA"/>
</dbReference>
<keyword evidence="1" id="KW-0378">Hydrolase</keyword>
<dbReference type="PROSITE" id="PS51192">
    <property type="entry name" value="HELICASE_ATP_BIND_1"/>
    <property type="match status" value="1"/>
</dbReference>
<dbReference type="InterPro" id="IPR013663">
    <property type="entry name" value="Helicase_SWF/SNF/SWI_bac"/>
</dbReference>
<dbReference type="GO" id="GO:0004386">
    <property type="term" value="F:helicase activity"/>
    <property type="evidence" value="ECO:0007669"/>
    <property type="project" value="UniProtKB-KW"/>
</dbReference>
<dbReference type="GO" id="GO:0005524">
    <property type="term" value="F:ATP binding"/>
    <property type="evidence" value="ECO:0007669"/>
    <property type="project" value="InterPro"/>
</dbReference>
<name>A0A4P6ZXQ8_9BACL</name>
<dbReference type="Proteomes" id="UP000294292">
    <property type="component" value="Chromosome"/>
</dbReference>
<keyword evidence="6" id="KW-0347">Helicase</keyword>
<evidence type="ECO:0000259" key="4">
    <source>
        <dbReference type="PROSITE" id="PS51192"/>
    </source>
</evidence>
<protein>
    <submittedName>
        <fullName evidence="6">Helicase SNF</fullName>
    </submittedName>
</protein>
<evidence type="ECO:0000313" key="7">
    <source>
        <dbReference type="Proteomes" id="UP000294292"/>
    </source>
</evidence>
<dbReference type="GO" id="GO:0016787">
    <property type="term" value="F:hydrolase activity"/>
    <property type="evidence" value="ECO:0007669"/>
    <property type="project" value="UniProtKB-KW"/>
</dbReference>
<dbReference type="Pfam" id="PF04434">
    <property type="entry name" value="SWIM"/>
    <property type="match status" value="1"/>
</dbReference>
<dbReference type="Pfam" id="PF00176">
    <property type="entry name" value="SNF2-rel_dom"/>
    <property type="match status" value="1"/>
</dbReference>
<dbReference type="InterPro" id="IPR038718">
    <property type="entry name" value="SNF2-like_sf"/>
</dbReference>
<proteinExistence type="predicted"/>
<keyword evidence="6" id="KW-0547">Nucleotide-binding</keyword>
<dbReference type="FunFam" id="3.40.50.300:FF:000533">
    <property type="entry name" value="Helicase, Snf2 family"/>
    <property type="match status" value="1"/>
</dbReference>
<keyword evidence="2" id="KW-0479">Metal-binding</keyword>
<dbReference type="RefSeq" id="WP_134209721.1">
    <property type="nucleotide sequence ID" value="NZ_CP038015.1"/>
</dbReference>
<evidence type="ECO:0000313" key="6">
    <source>
        <dbReference type="EMBL" id="QBP41064.1"/>
    </source>
</evidence>
<organism evidence="6 7">
    <name type="scientific">Paenisporosarcina antarctica</name>
    <dbReference type="NCBI Taxonomy" id="417367"/>
    <lineage>
        <taxon>Bacteria</taxon>
        <taxon>Bacillati</taxon>
        <taxon>Bacillota</taxon>
        <taxon>Bacilli</taxon>
        <taxon>Bacillales</taxon>
        <taxon>Caryophanaceae</taxon>
        <taxon>Paenisporosarcina</taxon>
    </lineage>
</organism>
<feature type="domain" description="Helicase C-terminal" evidence="5">
    <location>
        <begin position="906"/>
        <end position="1059"/>
    </location>
</feature>
<dbReference type="Pfam" id="PF00271">
    <property type="entry name" value="Helicase_C"/>
    <property type="match status" value="1"/>
</dbReference>
<dbReference type="InterPro" id="IPR000330">
    <property type="entry name" value="SNF2_N"/>
</dbReference>
<feature type="domain" description="SWIM-type" evidence="3">
    <location>
        <begin position="51"/>
        <end position="90"/>
    </location>
</feature>
<reference evidence="6 7" key="1">
    <citation type="submission" date="2019-03" db="EMBL/GenBank/DDBJ databases">
        <title>Complete genome sequence of Paenisporosarcina antarctica CGMCC 1.6503T.</title>
        <authorList>
            <person name="Rong J.-C."/>
            <person name="Chi N.-Y."/>
            <person name="Zhang Q.-F."/>
        </authorList>
    </citation>
    <scope>NUCLEOTIDE SEQUENCE [LARGE SCALE GENOMIC DNA]</scope>
    <source>
        <strain evidence="6 7">CGMCC 1.6503</strain>
    </source>
</reference>
<dbReference type="AlphaFoldDB" id="A0A4P6ZXQ8"/>
<gene>
    <name evidence="6" type="ORF">E2636_07970</name>
</gene>
<dbReference type="InterPro" id="IPR014001">
    <property type="entry name" value="Helicase_ATP-bd"/>
</dbReference>
<dbReference type="InterPro" id="IPR007527">
    <property type="entry name" value="Znf_SWIM"/>
</dbReference>
<keyword evidence="6" id="KW-0067">ATP-binding</keyword>
<dbReference type="PANTHER" id="PTHR10799">
    <property type="entry name" value="SNF2/RAD54 HELICASE FAMILY"/>
    <property type="match status" value="1"/>
</dbReference>
<keyword evidence="2" id="KW-0863">Zinc-finger</keyword>
<dbReference type="InterPro" id="IPR001650">
    <property type="entry name" value="Helicase_C-like"/>
</dbReference>
<dbReference type="PROSITE" id="PS50966">
    <property type="entry name" value="ZF_SWIM"/>
    <property type="match status" value="1"/>
</dbReference>
<dbReference type="OrthoDB" id="9760715at2"/>
<dbReference type="InterPro" id="IPR027417">
    <property type="entry name" value="P-loop_NTPase"/>
</dbReference>
<dbReference type="SMART" id="SM00490">
    <property type="entry name" value="HELICc"/>
    <property type="match status" value="1"/>
</dbReference>
<dbReference type="PROSITE" id="PS51194">
    <property type="entry name" value="HELICASE_CTER"/>
    <property type="match status" value="1"/>
</dbReference>
<dbReference type="Gene3D" id="3.40.50.10810">
    <property type="entry name" value="Tandem AAA-ATPase domain"/>
    <property type="match status" value="1"/>
</dbReference>
<evidence type="ECO:0000256" key="1">
    <source>
        <dbReference type="ARBA" id="ARBA00022801"/>
    </source>
</evidence>
<dbReference type="Gene3D" id="3.40.50.300">
    <property type="entry name" value="P-loop containing nucleotide triphosphate hydrolases"/>
    <property type="match status" value="1"/>
</dbReference>
<keyword evidence="7" id="KW-1185">Reference proteome</keyword>
<dbReference type="SMART" id="SM00487">
    <property type="entry name" value="DEXDc"/>
    <property type="match status" value="1"/>
</dbReference>
<evidence type="ECO:0000259" key="3">
    <source>
        <dbReference type="PROSITE" id="PS50966"/>
    </source>
</evidence>
<evidence type="ECO:0000259" key="5">
    <source>
        <dbReference type="PROSITE" id="PS51194"/>
    </source>
</evidence>
<accession>A0A4P6ZXQ8</accession>